<comment type="caution">
    <text evidence="2">The sequence shown here is derived from an EMBL/GenBank/DDBJ whole genome shotgun (WGS) entry which is preliminary data.</text>
</comment>
<feature type="transmembrane region" description="Helical" evidence="1">
    <location>
        <begin position="300"/>
        <end position="321"/>
    </location>
</feature>
<feature type="transmembrane region" description="Helical" evidence="1">
    <location>
        <begin position="239"/>
        <end position="260"/>
    </location>
</feature>
<evidence type="ECO:0000313" key="3">
    <source>
        <dbReference type="Proteomes" id="UP000295066"/>
    </source>
</evidence>
<protein>
    <submittedName>
        <fullName evidence="2">Uncharacterized protein</fullName>
    </submittedName>
</protein>
<proteinExistence type="predicted"/>
<feature type="transmembrane region" description="Helical" evidence="1">
    <location>
        <begin position="172"/>
        <end position="192"/>
    </location>
</feature>
<feature type="transmembrane region" description="Helical" evidence="1">
    <location>
        <begin position="213"/>
        <end position="233"/>
    </location>
</feature>
<feature type="transmembrane region" description="Helical" evidence="1">
    <location>
        <begin position="12"/>
        <end position="34"/>
    </location>
</feature>
<dbReference type="AlphaFoldDB" id="A0A4R8M3Z7"/>
<keyword evidence="3" id="KW-1185">Reference proteome</keyword>
<dbReference type="RefSeq" id="WP_133957781.1">
    <property type="nucleotide sequence ID" value="NZ_SORI01000010.1"/>
</dbReference>
<name>A0A4R8M3Z7_9BACT</name>
<feature type="transmembrane region" description="Helical" evidence="1">
    <location>
        <begin position="272"/>
        <end position="294"/>
    </location>
</feature>
<gene>
    <name evidence="2" type="ORF">C8D99_11072</name>
</gene>
<feature type="transmembrane region" description="Helical" evidence="1">
    <location>
        <begin position="362"/>
        <end position="380"/>
    </location>
</feature>
<feature type="transmembrane region" description="Helical" evidence="1">
    <location>
        <begin position="76"/>
        <end position="98"/>
    </location>
</feature>
<accession>A0A4R8M3Z7</accession>
<feature type="transmembrane region" description="Helical" evidence="1">
    <location>
        <begin position="46"/>
        <end position="64"/>
    </location>
</feature>
<feature type="transmembrane region" description="Helical" evidence="1">
    <location>
        <begin position="136"/>
        <end position="160"/>
    </location>
</feature>
<dbReference type="Proteomes" id="UP000295066">
    <property type="component" value="Unassembled WGS sequence"/>
</dbReference>
<sequence>MNRNFFLEETDLTLDVVILLISGLMMVLTGILLFPVTRGTIPYYENGVYGLVLFLFALQIVLLGKTPFGDMKRSNPLLIAGLAVASAGIVTCFIPGIFSRFPAMLLFLCFTPGGTALLVHLFLAPDRFRVWARLGGMFHLLWIGCAAVYLLSMLMGVLVLKQGLFSGDETAAAVLVFGSAILFLAAVLKRIYSRHPLPEEKERGSGTLSADHSVILLTGIFMVLLGFFLVPVSLGMLPFAASAQLGLLMVIMALKMLSTGSTPIGAFRRTRLVVFCGVLFAALGIVSCIVPGILVPLLTVLIGILNIAGGVMGLRGTLSGIPKRGGDPVPPILVRLNLSQIVLNLLSIMFGTSMLFPGLLPSLVTGLILAANGGVLLYLLRILTLLEKMAGTAAESPHSGGTAGMSRSNGA</sequence>
<evidence type="ECO:0000313" key="2">
    <source>
        <dbReference type="EMBL" id="TDY59939.1"/>
    </source>
</evidence>
<keyword evidence="1" id="KW-0812">Transmembrane</keyword>
<feature type="transmembrane region" description="Helical" evidence="1">
    <location>
        <begin position="104"/>
        <end position="124"/>
    </location>
</feature>
<keyword evidence="1" id="KW-1133">Transmembrane helix</keyword>
<organism evidence="2 3">
    <name type="scientific">Aminivibrio pyruvatiphilus</name>
    <dbReference type="NCBI Taxonomy" id="1005740"/>
    <lineage>
        <taxon>Bacteria</taxon>
        <taxon>Thermotogati</taxon>
        <taxon>Synergistota</taxon>
        <taxon>Synergistia</taxon>
        <taxon>Synergistales</taxon>
        <taxon>Aminobacteriaceae</taxon>
        <taxon>Aminivibrio</taxon>
    </lineage>
</organism>
<dbReference type="EMBL" id="SORI01000010">
    <property type="protein sequence ID" value="TDY59939.1"/>
    <property type="molecule type" value="Genomic_DNA"/>
</dbReference>
<feature type="transmembrane region" description="Helical" evidence="1">
    <location>
        <begin position="333"/>
        <end position="356"/>
    </location>
</feature>
<reference evidence="2 3" key="1">
    <citation type="submission" date="2019-03" db="EMBL/GenBank/DDBJ databases">
        <title>Genomic Encyclopedia of Type Strains, Phase IV (KMG-IV): sequencing the most valuable type-strain genomes for metagenomic binning, comparative biology and taxonomic classification.</title>
        <authorList>
            <person name="Goeker M."/>
        </authorList>
    </citation>
    <scope>NUCLEOTIDE SEQUENCE [LARGE SCALE GENOMIC DNA]</scope>
    <source>
        <strain evidence="2 3">DSM 25964</strain>
    </source>
</reference>
<keyword evidence="1" id="KW-0472">Membrane</keyword>
<evidence type="ECO:0000256" key="1">
    <source>
        <dbReference type="SAM" id="Phobius"/>
    </source>
</evidence>
<dbReference type="OrthoDB" id="43107at2"/>